<protein>
    <submittedName>
        <fullName evidence="7">DASS family sodium-coupled anion symporter</fullName>
    </submittedName>
</protein>
<evidence type="ECO:0000256" key="6">
    <source>
        <dbReference type="SAM" id="Phobius"/>
    </source>
</evidence>
<reference evidence="7 8" key="1">
    <citation type="submission" date="2021-03" db="EMBL/GenBank/DDBJ databases">
        <title>Genomic and phenotypic characterization of Chloracidobacterium isolates provides evidence for multiple species.</title>
        <authorList>
            <person name="Saini M.K."/>
            <person name="Costas A.M.G."/>
            <person name="Tank M."/>
            <person name="Bryant D.A."/>
        </authorList>
    </citation>
    <scope>NUCLEOTIDE SEQUENCE [LARGE SCALE GENOMIC DNA]</scope>
    <source>
        <strain evidence="7 8">N</strain>
    </source>
</reference>
<gene>
    <name evidence="7" type="ORF">J8C05_09515</name>
</gene>
<evidence type="ECO:0000256" key="4">
    <source>
        <dbReference type="ARBA" id="ARBA00022989"/>
    </source>
</evidence>
<proteinExistence type="inferred from homology"/>
<feature type="transmembrane region" description="Helical" evidence="6">
    <location>
        <begin position="274"/>
        <end position="295"/>
    </location>
</feature>
<evidence type="ECO:0000256" key="2">
    <source>
        <dbReference type="ARBA" id="ARBA00007349"/>
    </source>
</evidence>
<feature type="transmembrane region" description="Helical" evidence="6">
    <location>
        <begin position="217"/>
        <end position="241"/>
    </location>
</feature>
<keyword evidence="3 6" id="KW-0812">Transmembrane</keyword>
<dbReference type="PANTHER" id="PTHR42826">
    <property type="entry name" value="DICARBOXYLATE TRANSPORTER 2.1, CHLOROPLASTIC"/>
    <property type="match status" value="1"/>
</dbReference>
<feature type="transmembrane region" description="Helical" evidence="6">
    <location>
        <begin position="126"/>
        <end position="145"/>
    </location>
</feature>
<dbReference type="Pfam" id="PF00939">
    <property type="entry name" value="Na_sulph_symp"/>
    <property type="match status" value="1"/>
</dbReference>
<accession>A0ABX8B3B8</accession>
<evidence type="ECO:0000256" key="1">
    <source>
        <dbReference type="ARBA" id="ARBA00004141"/>
    </source>
</evidence>
<dbReference type="InterPro" id="IPR001898">
    <property type="entry name" value="SLC13A/DASS"/>
</dbReference>
<sequence length="488" mass="51727">MTQPAHDSQRPARWWRWLATLGVGSLAGALAPTDLAPNTRPLAGVFAAVITGLILQPAPGGLVVLLGVVAAAVTGALSPKSALAGYGDPTVWLVLAACLMARAMTLTGFGRRLAFWFIRAMGRRTLGLGYALVATDVTLAAVIPSNGARAGGVLFPIVKSVAEAYDSHPGATARRLGAFLVVMVYQCEVIACALFLTGQASNILIARLAKTTANVDLTYGGWFVGGSIPALISLAVVPLLLYRLFPPEITHTPDATRLAQAELAQLGPMSRAEWILAGIFVLVIGLWLAPTVPIFAAPLRSLGLEGLLNYTSVALIGVGTLLLTGVLTWEDVTGERFAWDVFLWYGGLVRLAEALGETGLTERFAQAVAGSAEGWTWPLAGLTLLAAYFYAHYAFASITAHATAMYVPFLVVLTAAGTPPLLAAFALAYASNLCAGLTHYGTTPAPIYFAAGYVSQRTWWRLGLVASVVNLTIWLTVGLLWWRFLGYW</sequence>
<keyword evidence="8" id="KW-1185">Reference proteome</keyword>
<dbReference type="PIRSF" id="PIRSF002457">
    <property type="entry name" value="DASS"/>
    <property type="match status" value="1"/>
</dbReference>
<name>A0ABX8B3B8_9BACT</name>
<feature type="transmembrane region" description="Helical" evidence="6">
    <location>
        <begin position="375"/>
        <end position="395"/>
    </location>
</feature>
<dbReference type="Proteomes" id="UP000677668">
    <property type="component" value="Chromosome 1"/>
</dbReference>
<dbReference type="InterPro" id="IPR030676">
    <property type="entry name" value="CitT-rel"/>
</dbReference>
<organism evidence="7 8">
    <name type="scientific">Chloracidobacterium sp. N</name>
    <dbReference type="NCBI Taxonomy" id="2821540"/>
    <lineage>
        <taxon>Bacteria</taxon>
        <taxon>Pseudomonadati</taxon>
        <taxon>Acidobacteriota</taxon>
        <taxon>Terriglobia</taxon>
        <taxon>Terriglobales</taxon>
        <taxon>Acidobacteriaceae</taxon>
        <taxon>Chloracidobacterium</taxon>
        <taxon>Chloracidobacterium aggregatum</taxon>
    </lineage>
</organism>
<feature type="transmembrane region" description="Helical" evidence="6">
    <location>
        <begin position="459"/>
        <end position="482"/>
    </location>
</feature>
<comment type="similarity">
    <text evidence="2">Belongs to the SLC13A/DASS transporter (TC 2.A.47) family. DIT1 subfamily.</text>
</comment>
<feature type="transmembrane region" description="Helical" evidence="6">
    <location>
        <begin position="176"/>
        <end position="196"/>
    </location>
</feature>
<evidence type="ECO:0000256" key="3">
    <source>
        <dbReference type="ARBA" id="ARBA00022692"/>
    </source>
</evidence>
<feature type="transmembrane region" description="Helical" evidence="6">
    <location>
        <begin position="91"/>
        <end position="114"/>
    </location>
</feature>
<evidence type="ECO:0000313" key="8">
    <source>
        <dbReference type="Proteomes" id="UP000677668"/>
    </source>
</evidence>
<keyword evidence="4 6" id="KW-1133">Transmembrane helix</keyword>
<dbReference type="RefSeq" id="WP_211421969.1">
    <property type="nucleotide sequence ID" value="NZ_CP072642.1"/>
</dbReference>
<keyword evidence="5 6" id="KW-0472">Membrane</keyword>
<dbReference type="EMBL" id="CP072642">
    <property type="protein sequence ID" value="QUV93601.1"/>
    <property type="molecule type" value="Genomic_DNA"/>
</dbReference>
<feature type="transmembrane region" description="Helical" evidence="6">
    <location>
        <begin position="14"/>
        <end position="33"/>
    </location>
</feature>
<dbReference type="NCBIfam" id="TIGR00785">
    <property type="entry name" value="dass"/>
    <property type="match status" value="1"/>
</dbReference>
<comment type="subcellular location">
    <subcellularLocation>
        <location evidence="1">Membrane</location>
        <topology evidence="1">Multi-pass membrane protein</topology>
    </subcellularLocation>
</comment>
<feature type="transmembrane region" description="Helical" evidence="6">
    <location>
        <begin position="307"/>
        <end position="329"/>
    </location>
</feature>
<evidence type="ECO:0000313" key="7">
    <source>
        <dbReference type="EMBL" id="QUV93601.1"/>
    </source>
</evidence>
<feature type="transmembrane region" description="Helical" evidence="6">
    <location>
        <begin position="45"/>
        <end position="71"/>
    </location>
</feature>
<evidence type="ECO:0000256" key="5">
    <source>
        <dbReference type="ARBA" id="ARBA00023136"/>
    </source>
</evidence>
<feature type="transmembrane region" description="Helical" evidence="6">
    <location>
        <begin position="407"/>
        <end position="430"/>
    </location>
</feature>